<sequence length="178" mass="20104">MKHIMTSKWEFTEDPFPAYRKSLIFGRNKRDFAFLPVKDVLPLEDEDKNFILPENKFKVIKTKEKGTIIIVPGEDNSNRCLAMIGTSGGFRGDCGLKKEDSTAQILKICLAGSACDSSISIIALFDVGQKILFYSYGRRNNDVIIHEWTGKELVCTSMTKAEYESCKICSDKTEVEEL</sequence>
<proteinExistence type="predicted"/>
<protein>
    <submittedName>
        <fullName evidence="1">Uncharacterized protein</fullName>
    </submittedName>
</protein>
<dbReference type="EMBL" id="MT142805">
    <property type="protein sequence ID" value="QJA88806.1"/>
    <property type="molecule type" value="Genomic_DNA"/>
</dbReference>
<gene>
    <name evidence="1" type="ORF">MM415B02682_0004</name>
</gene>
<organism evidence="1">
    <name type="scientific">viral metagenome</name>
    <dbReference type="NCBI Taxonomy" id="1070528"/>
    <lineage>
        <taxon>unclassified sequences</taxon>
        <taxon>metagenomes</taxon>
        <taxon>organismal metagenomes</taxon>
    </lineage>
</organism>
<dbReference type="AlphaFoldDB" id="A0A6M3L2J3"/>
<accession>A0A6M3L2J3</accession>
<name>A0A6M3L2J3_9ZZZZ</name>
<evidence type="ECO:0000313" key="1">
    <source>
        <dbReference type="EMBL" id="QJA88806.1"/>
    </source>
</evidence>
<reference evidence="1" key="1">
    <citation type="submission" date="2020-03" db="EMBL/GenBank/DDBJ databases">
        <title>The deep terrestrial virosphere.</title>
        <authorList>
            <person name="Holmfeldt K."/>
            <person name="Nilsson E."/>
            <person name="Simone D."/>
            <person name="Lopez-Fernandez M."/>
            <person name="Wu X."/>
            <person name="de Brujin I."/>
            <person name="Lundin D."/>
            <person name="Andersson A."/>
            <person name="Bertilsson S."/>
            <person name="Dopson M."/>
        </authorList>
    </citation>
    <scope>NUCLEOTIDE SEQUENCE</scope>
    <source>
        <strain evidence="1">MM415B02682</strain>
    </source>
</reference>